<dbReference type="SMART" id="SM00448">
    <property type="entry name" value="REC"/>
    <property type="match status" value="1"/>
</dbReference>
<dbReference type="Pfam" id="PF00072">
    <property type="entry name" value="Response_reg"/>
    <property type="match status" value="1"/>
</dbReference>
<evidence type="ECO:0000256" key="2">
    <source>
        <dbReference type="ARBA" id="ARBA00023015"/>
    </source>
</evidence>
<dbReference type="InterPro" id="IPR000792">
    <property type="entry name" value="Tscrpt_reg_LuxR_C"/>
</dbReference>
<keyword evidence="9" id="KW-1185">Reference proteome</keyword>
<evidence type="ECO:0000259" key="7">
    <source>
        <dbReference type="PROSITE" id="PS50110"/>
    </source>
</evidence>
<dbReference type="CDD" id="cd17535">
    <property type="entry name" value="REC_NarL-like"/>
    <property type="match status" value="1"/>
</dbReference>
<dbReference type="PANTHER" id="PTHR43214:SF24">
    <property type="entry name" value="TRANSCRIPTIONAL REGULATORY PROTEIN NARL-RELATED"/>
    <property type="match status" value="1"/>
</dbReference>
<name>A0ABV5MPB7_9ACTN</name>
<evidence type="ECO:0000256" key="3">
    <source>
        <dbReference type="ARBA" id="ARBA00023125"/>
    </source>
</evidence>
<evidence type="ECO:0000256" key="5">
    <source>
        <dbReference type="PROSITE-ProRule" id="PRU00169"/>
    </source>
</evidence>
<dbReference type="Pfam" id="PF00196">
    <property type="entry name" value="GerE"/>
    <property type="match status" value="1"/>
</dbReference>
<feature type="modified residue" description="4-aspartylphosphate" evidence="5">
    <location>
        <position position="51"/>
    </location>
</feature>
<dbReference type="PROSITE" id="PS50110">
    <property type="entry name" value="RESPONSE_REGULATORY"/>
    <property type="match status" value="1"/>
</dbReference>
<dbReference type="InterPro" id="IPR058245">
    <property type="entry name" value="NreC/VraR/RcsB-like_REC"/>
</dbReference>
<dbReference type="SMART" id="SM00421">
    <property type="entry name" value="HTH_LUXR"/>
    <property type="match status" value="1"/>
</dbReference>
<dbReference type="PROSITE" id="PS50043">
    <property type="entry name" value="HTH_LUXR_2"/>
    <property type="match status" value="1"/>
</dbReference>
<evidence type="ECO:0000313" key="8">
    <source>
        <dbReference type="EMBL" id="MFB9450703.1"/>
    </source>
</evidence>
<dbReference type="SUPFAM" id="SSF52172">
    <property type="entry name" value="CheY-like"/>
    <property type="match status" value="1"/>
</dbReference>
<dbReference type="InterPro" id="IPR039420">
    <property type="entry name" value="WalR-like"/>
</dbReference>
<feature type="domain" description="HTH luxR-type" evidence="6">
    <location>
        <begin position="142"/>
        <end position="211"/>
    </location>
</feature>
<protein>
    <submittedName>
        <fullName evidence="8">Response regulator</fullName>
    </submittedName>
</protein>
<evidence type="ECO:0000256" key="4">
    <source>
        <dbReference type="ARBA" id="ARBA00023163"/>
    </source>
</evidence>
<dbReference type="PANTHER" id="PTHR43214">
    <property type="entry name" value="TWO-COMPONENT RESPONSE REGULATOR"/>
    <property type="match status" value="1"/>
</dbReference>
<keyword evidence="1 5" id="KW-0597">Phosphoprotein</keyword>
<gene>
    <name evidence="8" type="ORF">ACFFTR_47160</name>
</gene>
<accession>A0ABV5MPB7</accession>
<organism evidence="8 9">
    <name type="scientific">Dactylosporangium vinaceum</name>
    <dbReference type="NCBI Taxonomy" id="53362"/>
    <lineage>
        <taxon>Bacteria</taxon>
        <taxon>Bacillati</taxon>
        <taxon>Actinomycetota</taxon>
        <taxon>Actinomycetes</taxon>
        <taxon>Micromonosporales</taxon>
        <taxon>Micromonosporaceae</taxon>
        <taxon>Dactylosporangium</taxon>
    </lineage>
</organism>
<dbReference type="CDD" id="cd06170">
    <property type="entry name" value="LuxR_C_like"/>
    <property type="match status" value="1"/>
</dbReference>
<dbReference type="Gene3D" id="3.40.50.2300">
    <property type="match status" value="1"/>
</dbReference>
<evidence type="ECO:0000259" key="6">
    <source>
        <dbReference type="PROSITE" id="PS50043"/>
    </source>
</evidence>
<reference evidence="8 9" key="1">
    <citation type="submission" date="2024-09" db="EMBL/GenBank/DDBJ databases">
        <authorList>
            <person name="Sun Q."/>
            <person name="Mori K."/>
        </authorList>
    </citation>
    <scope>NUCLEOTIDE SEQUENCE [LARGE SCALE GENOMIC DNA]</scope>
    <source>
        <strain evidence="8 9">JCM 3307</strain>
    </source>
</reference>
<dbReference type="PRINTS" id="PR00038">
    <property type="entry name" value="HTHLUXR"/>
</dbReference>
<keyword evidence="2" id="KW-0805">Transcription regulation</keyword>
<dbReference type="InterPro" id="IPR036388">
    <property type="entry name" value="WH-like_DNA-bd_sf"/>
</dbReference>
<comment type="caution">
    <text evidence="8">The sequence shown here is derived from an EMBL/GenBank/DDBJ whole genome shotgun (WGS) entry which is preliminary data.</text>
</comment>
<dbReference type="InterPro" id="IPR016032">
    <property type="entry name" value="Sig_transdc_resp-reg_C-effctor"/>
</dbReference>
<keyword evidence="3" id="KW-0238">DNA-binding</keyword>
<dbReference type="EMBL" id="JBHMCA010000083">
    <property type="protein sequence ID" value="MFB9450703.1"/>
    <property type="molecule type" value="Genomic_DNA"/>
</dbReference>
<dbReference type="RefSeq" id="WP_380031264.1">
    <property type="nucleotide sequence ID" value="NZ_CP061913.1"/>
</dbReference>
<proteinExistence type="predicted"/>
<dbReference type="Proteomes" id="UP001589608">
    <property type="component" value="Unassembled WGS sequence"/>
</dbReference>
<evidence type="ECO:0000313" key="9">
    <source>
        <dbReference type="Proteomes" id="UP001589608"/>
    </source>
</evidence>
<dbReference type="Gene3D" id="1.10.10.10">
    <property type="entry name" value="Winged helix-like DNA-binding domain superfamily/Winged helix DNA-binding domain"/>
    <property type="match status" value="1"/>
</dbReference>
<dbReference type="InterPro" id="IPR011006">
    <property type="entry name" value="CheY-like_superfamily"/>
</dbReference>
<feature type="domain" description="Response regulatory" evidence="7">
    <location>
        <begin position="2"/>
        <end position="122"/>
    </location>
</feature>
<sequence length="216" mass="22997">MRVVIAEDTALMREGLTALVERFGHAVTAVDDAPRLLRAVDAAPPDVVITDIRMPPDNTDDGFRAALAIRSRHPAVGILMLSQFLGDSYATRLLHEPAAGGVGYLLKDRVGRVADFMHSLELVAGGGVVIDPKVIQRSIAGRPGTLASLSTREREVLARMAAGDTNQQIAAALHISDGAVVKHIGNIFVKLGVQPEDGNRRVLAVLTYLRSTAPEG</sequence>
<evidence type="ECO:0000256" key="1">
    <source>
        <dbReference type="ARBA" id="ARBA00022553"/>
    </source>
</evidence>
<dbReference type="SUPFAM" id="SSF46894">
    <property type="entry name" value="C-terminal effector domain of the bipartite response regulators"/>
    <property type="match status" value="1"/>
</dbReference>
<keyword evidence="4" id="KW-0804">Transcription</keyword>
<dbReference type="InterPro" id="IPR001789">
    <property type="entry name" value="Sig_transdc_resp-reg_receiver"/>
</dbReference>